<evidence type="ECO:0000313" key="3">
    <source>
        <dbReference type="Proteomes" id="UP000298030"/>
    </source>
</evidence>
<name>A0A4Y7TJ81_COPMI</name>
<evidence type="ECO:0000256" key="1">
    <source>
        <dbReference type="SAM" id="MobiDB-lite"/>
    </source>
</evidence>
<sequence>MGGELLSQPRRNGRFDGIPEPTSGSTKDIELLYLRNALRRQVETSEIHSHSMAASAISPTSTYQFGERHNLAKAMGRFWLGYFEGENNFESTDDELRHGIDPQPDRVQSSRVRIILASGAAQGSVRKPRLPLHLRSVPWAWLEGWESEVRVVMDGMKLNSGRFRRPARRDSDGIQDAKCWVRKDGGMGDGKQQAYCVLQDKAEVDWNVLEPKRGSGSTWNLRDVGRLSTMTSEAPQARKARLPPDRGACGASSILRDVVNRGRSTLVAPEFRGQGAMGVSPPGGTESQLKELRVKRGFSGGLCDEGTPCGYGLRWEMRELNCNYCEGMMAGEAAIADVDSQGRTLNHVGAMGHLDSPRNVFDWGAAATVKEVLSHASSEVREAEFRARFRRGWSLNAFGLRGGTTIIFCSHFGSPDSGYWIATLKQRSQFSSFEPAPEPRILGWPCSHLLLDNVNTHFALGCPQRKAITEATLGGRQREDKLEPADGYTVDIPSAPPLHEAPLMLDSAVPPGRLSVLFGHPSHSLTHLSNTRLMVAGACASTAKIHRSGGSVAFRVVHS</sequence>
<dbReference type="Proteomes" id="UP000298030">
    <property type="component" value="Unassembled WGS sequence"/>
</dbReference>
<organism evidence="2 3">
    <name type="scientific">Coprinellus micaceus</name>
    <name type="common">Glistening ink-cap mushroom</name>
    <name type="synonym">Coprinus micaceus</name>
    <dbReference type="NCBI Taxonomy" id="71717"/>
    <lineage>
        <taxon>Eukaryota</taxon>
        <taxon>Fungi</taxon>
        <taxon>Dikarya</taxon>
        <taxon>Basidiomycota</taxon>
        <taxon>Agaricomycotina</taxon>
        <taxon>Agaricomycetes</taxon>
        <taxon>Agaricomycetidae</taxon>
        <taxon>Agaricales</taxon>
        <taxon>Agaricineae</taxon>
        <taxon>Psathyrellaceae</taxon>
        <taxon>Coprinellus</taxon>
    </lineage>
</organism>
<comment type="caution">
    <text evidence="2">The sequence shown here is derived from an EMBL/GenBank/DDBJ whole genome shotgun (WGS) entry which is preliminary data.</text>
</comment>
<protein>
    <submittedName>
        <fullName evidence="2">Uncharacterized protein</fullName>
    </submittedName>
</protein>
<accession>A0A4Y7TJ81</accession>
<dbReference type="AlphaFoldDB" id="A0A4Y7TJ81"/>
<evidence type="ECO:0000313" key="2">
    <source>
        <dbReference type="EMBL" id="TEB34044.1"/>
    </source>
</evidence>
<dbReference type="EMBL" id="QPFP01000010">
    <property type="protein sequence ID" value="TEB34044.1"/>
    <property type="molecule type" value="Genomic_DNA"/>
</dbReference>
<reference evidence="2 3" key="1">
    <citation type="journal article" date="2019" name="Nat. Ecol. Evol.">
        <title>Megaphylogeny resolves global patterns of mushroom evolution.</title>
        <authorList>
            <person name="Varga T."/>
            <person name="Krizsan K."/>
            <person name="Foldi C."/>
            <person name="Dima B."/>
            <person name="Sanchez-Garcia M."/>
            <person name="Sanchez-Ramirez S."/>
            <person name="Szollosi G.J."/>
            <person name="Szarkandi J.G."/>
            <person name="Papp V."/>
            <person name="Albert L."/>
            <person name="Andreopoulos W."/>
            <person name="Angelini C."/>
            <person name="Antonin V."/>
            <person name="Barry K.W."/>
            <person name="Bougher N.L."/>
            <person name="Buchanan P."/>
            <person name="Buyck B."/>
            <person name="Bense V."/>
            <person name="Catcheside P."/>
            <person name="Chovatia M."/>
            <person name="Cooper J."/>
            <person name="Damon W."/>
            <person name="Desjardin D."/>
            <person name="Finy P."/>
            <person name="Geml J."/>
            <person name="Haridas S."/>
            <person name="Hughes K."/>
            <person name="Justo A."/>
            <person name="Karasinski D."/>
            <person name="Kautmanova I."/>
            <person name="Kiss B."/>
            <person name="Kocsube S."/>
            <person name="Kotiranta H."/>
            <person name="LaButti K.M."/>
            <person name="Lechner B.E."/>
            <person name="Liimatainen K."/>
            <person name="Lipzen A."/>
            <person name="Lukacs Z."/>
            <person name="Mihaltcheva S."/>
            <person name="Morgado L.N."/>
            <person name="Niskanen T."/>
            <person name="Noordeloos M.E."/>
            <person name="Ohm R.A."/>
            <person name="Ortiz-Santana B."/>
            <person name="Ovrebo C."/>
            <person name="Racz N."/>
            <person name="Riley R."/>
            <person name="Savchenko A."/>
            <person name="Shiryaev A."/>
            <person name="Soop K."/>
            <person name="Spirin V."/>
            <person name="Szebenyi C."/>
            <person name="Tomsovsky M."/>
            <person name="Tulloss R.E."/>
            <person name="Uehling J."/>
            <person name="Grigoriev I.V."/>
            <person name="Vagvolgyi C."/>
            <person name="Papp T."/>
            <person name="Martin F.M."/>
            <person name="Miettinen O."/>
            <person name="Hibbett D.S."/>
            <person name="Nagy L.G."/>
        </authorList>
    </citation>
    <scope>NUCLEOTIDE SEQUENCE [LARGE SCALE GENOMIC DNA]</scope>
    <source>
        <strain evidence="2 3">FP101781</strain>
    </source>
</reference>
<proteinExistence type="predicted"/>
<feature type="region of interest" description="Disordered" evidence="1">
    <location>
        <begin position="1"/>
        <end position="23"/>
    </location>
</feature>
<gene>
    <name evidence="2" type="ORF">FA13DRAFT_1707653</name>
</gene>
<keyword evidence="3" id="KW-1185">Reference proteome</keyword>